<dbReference type="EMBL" id="CABFMQ020000002">
    <property type="protein sequence ID" value="VTZ48595.1"/>
    <property type="molecule type" value="Genomic_DNA"/>
</dbReference>
<evidence type="ECO:0000313" key="1">
    <source>
        <dbReference type="EMBL" id="VTZ48595.1"/>
    </source>
</evidence>
<dbReference type="Proteomes" id="UP000485880">
    <property type="component" value="Unassembled WGS sequence"/>
</dbReference>
<gene>
    <name evidence="1" type="ORF">MPC4_100038</name>
</gene>
<evidence type="ECO:0000313" key="2">
    <source>
        <dbReference type="Proteomes" id="UP000485880"/>
    </source>
</evidence>
<comment type="caution">
    <text evidence="1">The sequence shown here is derived from an EMBL/GenBank/DDBJ whole genome shotgun (WGS) entry which is preliminary data.</text>
</comment>
<dbReference type="AlphaFoldDB" id="A0A8B6M1I0"/>
<accession>A0A8B6M1I0</accession>
<name>A0A8B6M1I0_METTU</name>
<sequence length="53" mass="5659">MRSLTAKDKRLIRWGPDVAHAVFQTLSSAHPFGSALLNRKGATSRTPGALPTA</sequence>
<reference evidence="1 2" key="1">
    <citation type="submission" date="2019-05" db="EMBL/GenBank/DDBJ databases">
        <authorList>
            <person name="Farhan Ul Haque M."/>
        </authorList>
    </citation>
    <scope>NUCLEOTIDE SEQUENCE [LARGE SCALE GENOMIC DNA]</scope>
    <source>
        <strain evidence="1">2</strain>
    </source>
</reference>
<protein>
    <submittedName>
        <fullName evidence="1">Uncharacterized protein</fullName>
    </submittedName>
</protein>
<keyword evidence="2" id="KW-1185">Reference proteome</keyword>
<organism evidence="1 2">
    <name type="scientific">Methylocella tundrae</name>
    <dbReference type="NCBI Taxonomy" id="227605"/>
    <lineage>
        <taxon>Bacteria</taxon>
        <taxon>Pseudomonadati</taxon>
        <taxon>Pseudomonadota</taxon>
        <taxon>Alphaproteobacteria</taxon>
        <taxon>Hyphomicrobiales</taxon>
        <taxon>Beijerinckiaceae</taxon>
        <taxon>Methylocella</taxon>
    </lineage>
</organism>
<proteinExistence type="predicted"/>